<dbReference type="PROSITE" id="PS50893">
    <property type="entry name" value="ABC_TRANSPORTER_2"/>
    <property type="match status" value="1"/>
</dbReference>
<keyword evidence="9" id="KW-0862">Zinc</keyword>
<keyword evidence="4" id="KW-0677">Repeat</keyword>
<keyword evidence="19" id="KW-1185">Reference proteome</keyword>
<dbReference type="InterPro" id="IPR013815">
    <property type="entry name" value="ATP_grasp_subdomain_1"/>
</dbReference>
<dbReference type="GO" id="GO:0005737">
    <property type="term" value="C:cytoplasm"/>
    <property type="evidence" value="ECO:0007669"/>
    <property type="project" value="UniProtKB-SubCell"/>
</dbReference>
<evidence type="ECO:0000256" key="2">
    <source>
        <dbReference type="ARBA" id="ARBA00022490"/>
    </source>
</evidence>
<dbReference type="NCBIfam" id="TIGR00630">
    <property type="entry name" value="uvra"/>
    <property type="match status" value="1"/>
</dbReference>
<dbReference type="PANTHER" id="PTHR43152:SF1">
    <property type="entry name" value="UVRA PROTEIN"/>
    <property type="match status" value="1"/>
</dbReference>
<keyword evidence="10" id="KW-0067">ATP-binding</keyword>
<name>E3D123_9BACT</name>
<dbReference type="Gene3D" id="1.10.8.280">
    <property type="entry name" value="ABC transporter ATPase domain-like"/>
    <property type="match status" value="1"/>
</dbReference>
<evidence type="ECO:0000256" key="3">
    <source>
        <dbReference type="ARBA" id="ARBA00022723"/>
    </source>
</evidence>
<protein>
    <recommendedName>
        <fullName evidence="15">UvrABC system protein A</fullName>
    </recommendedName>
    <alternativeName>
        <fullName evidence="16">Excinuclease ABC subunit A</fullName>
    </alternativeName>
</protein>
<evidence type="ECO:0000256" key="7">
    <source>
        <dbReference type="ARBA" id="ARBA00022769"/>
    </source>
</evidence>
<dbReference type="Gene3D" id="3.30.1490.20">
    <property type="entry name" value="ATP-grasp fold, A domain"/>
    <property type="match status" value="1"/>
</dbReference>
<dbReference type="FunFam" id="1.20.1580.10:FF:000002">
    <property type="entry name" value="UvrABC system protein A"/>
    <property type="match status" value="1"/>
</dbReference>
<keyword evidence="11" id="KW-0267">Excision nuclease</keyword>
<evidence type="ECO:0000256" key="5">
    <source>
        <dbReference type="ARBA" id="ARBA00022741"/>
    </source>
</evidence>
<dbReference type="GO" id="GO:0004518">
    <property type="term" value="F:nuclease activity"/>
    <property type="evidence" value="ECO:0007669"/>
    <property type="project" value="UniProtKB-KW"/>
</dbReference>
<dbReference type="Pfam" id="PF17755">
    <property type="entry name" value="UvrA_DNA-bind"/>
    <property type="match status" value="1"/>
</dbReference>
<evidence type="ECO:0000256" key="11">
    <source>
        <dbReference type="ARBA" id="ARBA00022881"/>
    </source>
</evidence>
<dbReference type="GO" id="GO:0008270">
    <property type="term" value="F:zinc ion binding"/>
    <property type="evidence" value="ECO:0007669"/>
    <property type="project" value="UniProtKB-KW"/>
</dbReference>
<dbReference type="GO" id="GO:0003677">
    <property type="term" value="F:DNA binding"/>
    <property type="evidence" value="ECO:0007669"/>
    <property type="project" value="UniProtKB-KW"/>
</dbReference>
<keyword evidence="6" id="KW-0227">DNA damage</keyword>
<evidence type="ECO:0000259" key="17">
    <source>
        <dbReference type="PROSITE" id="PS50893"/>
    </source>
</evidence>
<dbReference type="Gene3D" id="1.20.1580.10">
    <property type="entry name" value="ABC transporter ATPase like domain"/>
    <property type="match status" value="2"/>
</dbReference>
<keyword evidence="3" id="KW-0479">Metal-binding</keyword>
<evidence type="ECO:0000256" key="16">
    <source>
        <dbReference type="ARBA" id="ARBA00042156"/>
    </source>
</evidence>
<dbReference type="SUPFAM" id="SSF52540">
    <property type="entry name" value="P-loop containing nucleoside triphosphate hydrolases"/>
    <property type="match status" value="2"/>
</dbReference>
<dbReference type="EMBL" id="CM001022">
    <property type="protein sequence ID" value="EFQ23929.1"/>
    <property type="molecule type" value="Genomic_DNA"/>
</dbReference>
<keyword evidence="12" id="KW-0238">DNA-binding</keyword>
<evidence type="ECO:0000256" key="12">
    <source>
        <dbReference type="ARBA" id="ARBA00023125"/>
    </source>
</evidence>
<keyword evidence="5" id="KW-0547">Nucleotide-binding</keyword>
<evidence type="ECO:0000256" key="8">
    <source>
        <dbReference type="ARBA" id="ARBA00022771"/>
    </source>
</evidence>
<keyword evidence="2" id="KW-0963">Cytoplasm</keyword>
<dbReference type="PANTHER" id="PTHR43152">
    <property type="entry name" value="UVRABC SYSTEM PROTEIN A"/>
    <property type="match status" value="1"/>
</dbReference>
<reference evidence="18 19" key="1">
    <citation type="journal article" date="2010" name="Stand. Genomic Sci.">
        <title>Non-contiguous finished genome sequence of Aminomonas paucivorans type strain (GLU-3).</title>
        <authorList>
            <person name="Pitluck S."/>
            <person name="Yasawong M."/>
            <person name="Held B."/>
            <person name="Lapidus A."/>
            <person name="Nolan M."/>
            <person name="Copeland A."/>
            <person name="Lucas S."/>
            <person name="Del Rio T.G."/>
            <person name="Tice H."/>
            <person name="Cheng J.F."/>
            <person name="Chertkov O."/>
            <person name="Goodwin L."/>
            <person name="Tapia R."/>
            <person name="Han C."/>
            <person name="Liolios K."/>
            <person name="Ivanova N."/>
            <person name="Mavromatis K."/>
            <person name="Ovchinnikova G."/>
            <person name="Pati A."/>
            <person name="Chen A."/>
            <person name="Palaniappan K."/>
            <person name="Land M."/>
            <person name="Hauser L."/>
            <person name="Chang Y.J."/>
            <person name="Jeffries C.D."/>
            <person name="Pukall R."/>
            <person name="Spring S."/>
            <person name="Rohde M."/>
            <person name="Sikorski J."/>
            <person name="Goker M."/>
            <person name="Woyke T."/>
            <person name="Bristow J."/>
            <person name="Eisen J.A."/>
            <person name="Markowitz V."/>
            <person name="Hugenholtz P."/>
            <person name="Kyrpides N.C."/>
            <person name="Klenk H.P."/>
        </authorList>
    </citation>
    <scope>NUCLEOTIDE SEQUENCE [LARGE SCALE GENOMIC DNA]</scope>
    <source>
        <strain evidence="18 19">DSM 12260</strain>
    </source>
</reference>
<keyword evidence="13" id="KW-0234">DNA repair</keyword>
<dbReference type="STRING" id="584708.Apau_1510"/>
<dbReference type="InterPro" id="IPR017871">
    <property type="entry name" value="ABC_transporter-like_CS"/>
</dbReference>
<dbReference type="GO" id="GO:0005524">
    <property type="term" value="F:ATP binding"/>
    <property type="evidence" value="ECO:0007669"/>
    <property type="project" value="UniProtKB-KW"/>
</dbReference>
<dbReference type="Proteomes" id="UP000005096">
    <property type="component" value="Chromosome"/>
</dbReference>
<proteinExistence type="inferred from homology"/>
<evidence type="ECO:0000256" key="6">
    <source>
        <dbReference type="ARBA" id="ARBA00022763"/>
    </source>
</evidence>
<evidence type="ECO:0000256" key="13">
    <source>
        <dbReference type="ARBA" id="ARBA00023204"/>
    </source>
</evidence>
<dbReference type="InterPro" id="IPR041102">
    <property type="entry name" value="UvrA_inter"/>
</dbReference>
<gene>
    <name evidence="18" type="ORF">Apau_1510</name>
</gene>
<dbReference type="GO" id="GO:0016887">
    <property type="term" value="F:ATP hydrolysis activity"/>
    <property type="evidence" value="ECO:0007669"/>
    <property type="project" value="InterPro"/>
</dbReference>
<keyword evidence="8" id="KW-0863">Zinc-finger</keyword>
<evidence type="ECO:0000256" key="4">
    <source>
        <dbReference type="ARBA" id="ARBA00022737"/>
    </source>
</evidence>
<dbReference type="PaxDb" id="584708-Apau_1510"/>
<sequence>MVTGPSGSGKSSLAFDTLYAEGQRRYVESLSAYARQFLGMQDKPDVDEIQGLSPAISIEQKGTSHNPRSTVGTVTEIYDYLRLLFGRAGVPHCPSCGRPVVKHSVDEMVDLVLQRYDQLPVEVYAPLVRGKKGEHRNLFESLRRQGYLRARVDGTLLWLEEEIPLDKAKKHHVEALVDRFRVREEQRSRLSEAVEAAMRLSEGFVLFHSEGLAPLELTEKYVCPECQTGLPEIEPRLFSFNNPYGACPDCSGLGSHEYFSPERAVLPELPALAGALLPWKNHHYMSTKLEKLAEQKGWDLLPPFGELPEEVRRAVLEGSPDRIPLVFKDRDGETEYQGRYEGLIPWLERRWNQTESESVREELSMYREETRCQTCGGKRLRPEALAVRLGGYGIGELTELPVDRLLPLLDRLELSSEQRSIVGLALEEIRKRLSFLCDVGAGYLSLHRRADTLSGGESQRIRLATQIGSQLTGVLYVLDEPTIGLHPRDTDRLLTTLKAIRDLGNTVLVVEHDRETMQAADYLVELGPGAGEHGGSIIAAGPPEALETARSSTAAYLRGEVDGIVRAPGGDRRLPEGRLRLKGCRENNLQELEVELPLHVLGAISGVSGSGKSTLLYEILYKGLRSALDVEFRERPGAFDGLEGMEQVRNVVLVDQSPIGRTPRSNPATYTGVFTPIREFFAQLPESKLRGYGPGRFSFNVKGGRCEACGGDGVLRVAMLFLPDVFVQCEVCKGKRYNRETLEVRHRGLSVADVLDLSVDEAVEHFRDLPRIAGKLKVLQEAGLGYIRLGQPAPTLSGGEAQRVKLASELGKRFRGQTLYLLDEPTTGLHYSDVRKLLLLLHRLVEQGNSVWMIEHNLDVLASADYLVDLGPEGGVGGGRLVAAGTPEEVVANGLGHTARFLAPLLPGTDLSPCCRVASPKGRDHR</sequence>
<evidence type="ECO:0000256" key="9">
    <source>
        <dbReference type="ARBA" id="ARBA00022833"/>
    </source>
</evidence>
<dbReference type="InterPro" id="IPR004602">
    <property type="entry name" value="UvrA"/>
</dbReference>
<organism evidence="18 19">
    <name type="scientific">Aminomonas paucivorans DSM 12260</name>
    <dbReference type="NCBI Taxonomy" id="584708"/>
    <lineage>
        <taxon>Bacteria</taxon>
        <taxon>Thermotogati</taxon>
        <taxon>Synergistota</taxon>
        <taxon>Synergistia</taxon>
        <taxon>Synergistales</taxon>
        <taxon>Synergistaceae</taxon>
        <taxon>Aminomonas</taxon>
    </lineage>
</organism>
<dbReference type="HOGENOM" id="CLU_001370_0_2_0"/>
<evidence type="ECO:0000256" key="10">
    <source>
        <dbReference type="ARBA" id="ARBA00022840"/>
    </source>
</evidence>
<comment type="similarity">
    <text evidence="14">Belongs to the ABC transporter superfamily. UvrA family.</text>
</comment>
<dbReference type="GO" id="GO:0006289">
    <property type="term" value="P:nucleotide-excision repair"/>
    <property type="evidence" value="ECO:0007669"/>
    <property type="project" value="InterPro"/>
</dbReference>
<accession>E3D123</accession>
<dbReference type="AlphaFoldDB" id="E3D123"/>
<evidence type="ECO:0000256" key="1">
    <source>
        <dbReference type="ARBA" id="ARBA00004496"/>
    </source>
</evidence>
<dbReference type="Pfam" id="PF17760">
    <property type="entry name" value="UvrA_inter"/>
    <property type="match status" value="1"/>
</dbReference>
<dbReference type="InterPro" id="IPR003439">
    <property type="entry name" value="ABC_transporter-like_ATP-bd"/>
</dbReference>
<keyword evidence="7" id="KW-0228">DNA excision</keyword>
<dbReference type="NCBIfam" id="NF001503">
    <property type="entry name" value="PRK00349.1"/>
    <property type="match status" value="1"/>
</dbReference>
<evidence type="ECO:0000256" key="14">
    <source>
        <dbReference type="ARBA" id="ARBA00038000"/>
    </source>
</evidence>
<evidence type="ECO:0000313" key="18">
    <source>
        <dbReference type="EMBL" id="EFQ23929.1"/>
    </source>
</evidence>
<dbReference type="Gene3D" id="3.40.50.300">
    <property type="entry name" value="P-loop containing nucleotide triphosphate hydrolases"/>
    <property type="match status" value="2"/>
</dbReference>
<comment type="subcellular location">
    <subcellularLocation>
        <location evidence="1">Cytoplasm</location>
    </subcellularLocation>
</comment>
<dbReference type="InterPro" id="IPR027417">
    <property type="entry name" value="P-loop_NTPase"/>
</dbReference>
<dbReference type="PROSITE" id="PS00211">
    <property type="entry name" value="ABC_TRANSPORTER_1"/>
    <property type="match status" value="2"/>
</dbReference>
<evidence type="ECO:0000313" key="19">
    <source>
        <dbReference type="Proteomes" id="UP000005096"/>
    </source>
</evidence>
<dbReference type="GO" id="GO:0009380">
    <property type="term" value="C:excinuclease repair complex"/>
    <property type="evidence" value="ECO:0007669"/>
    <property type="project" value="InterPro"/>
</dbReference>
<dbReference type="InterPro" id="IPR041552">
    <property type="entry name" value="UvrA_DNA-bd"/>
</dbReference>
<dbReference type="eggNOG" id="COG0178">
    <property type="taxonomic scope" value="Bacteria"/>
</dbReference>
<evidence type="ECO:0000256" key="15">
    <source>
        <dbReference type="ARBA" id="ARBA00039316"/>
    </source>
</evidence>
<feature type="domain" description="ABC transporter" evidence="17">
    <location>
        <begin position="574"/>
        <end position="903"/>
    </location>
</feature>